<evidence type="ECO:0000313" key="3">
    <source>
        <dbReference type="EMBL" id="SDN86466.1"/>
    </source>
</evidence>
<dbReference type="OrthoDB" id="1079741at2"/>
<keyword evidence="4" id="KW-1185">Reference proteome</keyword>
<accession>A0A1G7TSG7</accession>
<dbReference type="AlphaFoldDB" id="A0A1H0EVY4"/>
<organism evidence="3 5">
    <name type="scientific">Prevotella communis</name>
    <dbReference type="NCBI Taxonomy" id="2913614"/>
    <lineage>
        <taxon>Bacteria</taxon>
        <taxon>Pseudomonadati</taxon>
        <taxon>Bacteroidota</taxon>
        <taxon>Bacteroidia</taxon>
        <taxon>Bacteroidales</taxon>
        <taxon>Prevotellaceae</taxon>
        <taxon>Prevotella</taxon>
    </lineage>
</organism>
<dbReference type="RefSeq" id="WP_143005690.1">
    <property type="nucleotide sequence ID" value="NZ_CP091790.1"/>
</dbReference>
<dbReference type="Proteomes" id="UP000199134">
    <property type="component" value="Unassembled WGS sequence"/>
</dbReference>
<accession>A0A1H0EVY4</accession>
<dbReference type="EMBL" id="FNCQ01000003">
    <property type="protein sequence ID" value="SDG38122.1"/>
    <property type="molecule type" value="Genomic_DNA"/>
</dbReference>
<evidence type="ECO:0000313" key="4">
    <source>
        <dbReference type="Proteomes" id="UP000198779"/>
    </source>
</evidence>
<evidence type="ECO:0000256" key="1">
    <source>
        <dbReference type="SAM" id="SignalP"/>
    </source>
</evidence>
<dbReference type="EMBL" id="FNIW01000004">
    <property type="protein sequence ID" value="SDN86466.1"/>
    <property type="molecule type" value="Genomic_DNA"/>
</dbReference>
<protein>
    <submittedName>
        <fullName evidence="3">Uncharacterized protein</fullName>
    </submittedName>
</protein>
<feature type="chain" id="PRO_5041051257" evidence="1">
    <location>
        <begin position="19"/>
        <end position="305"/>
    </location>
</feature>
<feature type="signal peptide" evidence="1">
    <location>
        <begin position="1"/>
        <end position="18"/>
    </location>
</feature>
<gene>
    <name evidence="3" type="ORF">SAMN04487900_10477</name>
    <name evidence="2" type="ORF">SAMN04487901_103119</name>
</gene>
<dbReference type="Proteomes" id="UP000198779">
    <property type="component" value="Unassembled WGS sequence"/>
</dbReference>
<evidence type="ECO:0000313" key="5">
    <source>
        <dbReference type="Proteomes" id="UP000199134"/>
    </source>
</evidence>
<reference evidence="3 4" key="1">
    <citation type="submission" date="2016-10" db="EMBL/GenBank/DDBJ databases">
        <authorList>
            <person name="Varghese N."/>
            <person name="Submissions S."/>
        </authorList>
    </citation>
    <scope>NUCLEOTIDE SEQUENCE</scope>
    <source>
        <strain evidence="3">BP1-145</strain>
        <strain evidence="4">BP1-148</strain>
    </source>
</reference>
<evidence type="ECO:0000313" key="2">
    <source>
        <dbReference type="EMBL" id="SDG38122.1"/>
    </source>
</evidence>
<reference evidence="2 5" key="2">
    <citation type="submission" date="2016-10" db="EMBL/GenBank/DDBJ databases">
        <authorList>
            <person name="de Groot N.N."/>
        </authorList>
    </citation>
    <scope>NUCLEOTIDE SEQUENCE [LARGE SCALE GENOMIC DNA]</scope>
    <source>
        <strain evidence="5">BP1-145</strain>
        <strain evidence="2">BP1-148</strain>
    </source>
</reference>
<proteinExistence type="predicted"/>
<name>A0A1H0EVY4_9BACT</name>
<keyword evidence="1" id="KW-0732">Signal</keyword>
<sequence>MKKVFLLAMLFAATVCNAQVVLWDGTDKEVGSDGGFWNRADPTVVEEDGNKIMKFTLKANPGGWNDEHHNAALPVGDVDFKALRRLTMRLKMTDAHNVLVQLEGKDGAYNAERIAWYNGGDGWQVMVYEFAAGPDNEKVTDNGNNVLAIWPFEKTPQGEGKTFYVDDIKFEGTMVNGKGILACADNSLTGEVKVTGVIGKGTYQCTWDGDWHPEAYDDYALLAKKLASTATVLDVSEAGRWDEDWTAIQTKCPGIVIRTDATGIANVAKSQEQTANSQYFNLAGQRVAHPAKGLYIVNGKKVIVK</sequence>